<feature type="domain" description="YetF C-terminal" evidence="1">
    <location>
        <begin position="4"/>
        <end position="55"/>
    </location>
</feature>
<organism evidence="2 3">
    <name type="scientific">Clostridium magnum DSM 2767</name>
    <dbReference type="NCBI Taxonomy" id="1121326"/>
    <lineage>
        <taxon>Bacteria</taxon>
        <taxon>Bacillati</taxon>
        <taxon>Bacillota</taxon>
        <taxon>Clostridia</taxon>
        <taxon>Eubacteriales</taxon>
        <taxon>Clostridiaceae</taxon>
        <taxon>Clostridium</taxon>
    </lineage>
</organism>
<dbReference type="Proteomes" id="UP000076603">
    <property type="component" value="Unassembled WGS sequence"/>
</dbReference>
<proteinExistence type="predicted"/>
<gene>
    <name evidence="2" type="ORF">CLMAG_17610</name>
</gene>
<keyword evidence="3" id="KW-1185">Reference proteome</keyword>
<dbReference type="STRING" id="1121326.CLMAG_17610"/>
<dbReference type="PATRIC" id="fig|1121326.3.peg.1743"/>
<dbReference type="RefSeq" id="WP_066620975.1">
    <property type="nucleotide sequence ID" value="NZ_FQXL01000004.1"/>
</dbReference>
<dbReference type="EMBL" id="LWAE01000002">
    <property type="protein sequence ID" value="KZL91955.1"/>
    <property type="molecule type" value="Genomic_DNA"/>
</dbReference>
<evidence type="ECO:0000259" key="1">
    <source>
        <dbReference type="Pfam" id="PF04239"/>
    </source>
</evidence>
<name>A0A161WJN9_9CLOT</name>
<accession>A0A161WJN9</accession>
<evidence type="ECO:0000313" key="2">
    <source>
        <dbReference type="EMBL" id="KZL91955.1"/>
    </source>
</evidence>
<evidence type="ECO:0000313" key="3">
    <source>
        <dbReference type="Proteomes" id="UP000076603"/>
    </source>
</evidence>
<dbReference type="Gene3D" id="3.30.240.20">
    <property type="entry name" value="bsu07140 like domains"/>
    <property type="match status" value="1"/>
</dbReference>
<comment type="caution">
    <text evidence="2">The sequence shown here is derived from an EMBL/GenBank/DDBJ whole genome shotgun (WGS) entry which is preliminary data.</text>
</comment>
<sequence>MHLTKREPSISYPVVVDGIVYSETLKKLNLSDNWLKKQLEVIGMNSVEEIFFASINMKGELHVSLKKYMNGTNGIMPIYN</sequence>
<dbReference type="AlphaFoldDB" id="A0A161WJN9"/>
<dbReference type="Pfam" id="PF04239">
    <property type="entry name" value="DUF421"/>
    <property type="match status" value="1"/>
</dbReference>
<dbReference type="InterPro" id="IPR023090">
    <property type="entry name" value="UPF0702_alpha/beta_dom_sf"/>
</dbReference>
<dbReference type="InterPro" id="IPR007353">
    <property type="entry name" value="DUF421"/>
</dbReference>
<protein>
    <recommendedName>
        <fullName evidence="1">YetF C-terminal domain-containing protein</fullName>
    </recommendedName>
</protein>
<reference evidence="2 3" key="1">
    <citation type="submission" date="2016-04" db="EMBL/GenBank/DDBJ databases">
        <title>Genome sequence of Clostridium magnum DSM 2767.</title>
        <authorList>
            <person name="Poehlein A."/>
            <person name="Uhlig R."/>
            <person name="Fischer R."/>
            <person name="Bahl H."/>
            <person name="Daniel R."/>
        </authorList>
    </citation>
    <scope>NUCLEOTIDE SEQUENCE [LARGE SCALE GENOMIC DNA]</scope>
    <source>
        <strain evidence="2 3">DSM 2767</strain>
    </source>
</reference>